<name>B8EQ65_METSB</name>
<dbReference type="PANTHER" id="PTHR11907">
    <property type="entry name" value="AMIDOPHOSPHORIBOSYLTRANSFERASE"/>
    <property type="match status" value="1"/>
</dbReference>
<dbReference type="GO" id="GO:0016740">
    <property type="term" value="F:transferase activity"/>
    <property type="evidence" value="ECO:0007669"/>
    <property type="project" value="UniProtKB-KW"/>
</dbReference>
<organism evidence="4 5">
    <name type="scientific">Methylocella silvestris (strain DSM 15510 / CIP 108128 / LMG 27833 / NCIMB 13906 / BL2)</name>
    <dbReference type="NCBI Taxonomy" id="395965"/>
    <lineage>
        <taxon>Bacteria</taxon>
        <taxon>Pseudomonadati</taxon>
        <taxon>Pseudomonadota</taxon>
        <taxon>Alphaproteobacteria</taxon>
        <taxon>Hyphomicrobiales</taxon>
        <taxon>Beijerinckiaceae</taxon>
        <taxon>Methylocella</taxon>
    </lineage>
</organism>
<dbReference type="Pfam" id="PF13522">
    <property type="entry name" value="GATase_6"/>
    <property type="match status" value="1"/>
</dbReference>
<proteinExistence type="predicted"/>
<dbReference type="eggNOG" id="COG0034">
    <property type="taxonomic scope" value="Bacteria"/>
</dbReference>
<dbReference type="InterPro" id="IPR029055">
    <property type="entry name" value="Ntn_hydrolases_N"/>
</dbReference>
<evidence type="ECO:0000259" key="3">
    <source>
        <dbReference type="PROSITE" id="PS51278"/>
    </source>
</evidence>
<evidence type="ECO:0000256" key="2">
    <source>
        <dbReference type="ARBA" id="ARBA00022962"/>
    </source>
</evidence>
<dbReference type="HOGENOM" id="CLU_077077_0_0_5"/>
<dbReference type="Gene3D" id="3.60.20.10">
    <property type="entry name" value="Glutamine Phosphoribosylpyrophosphate, subunit 1, domain 1"/>
    <property type="match status" value="1"/>
</dbReference>
<dbReference type="STRING" id="395965.Msil_2632"/>
<dbReference type="PROSITE" id="PS51278">
    <property type="entry name" value="GATASE_TYPE_2"/>
    <property type="match status" value="1"/>
</dbReference>
<gene>
    <name evidence="4" type="ordered locus">Msil_2632</name>
</gene>
<evidence type="ECO:0000313" key="4">
    <source>
        <dbReference type="EMBL" id="ACK51555.1"/>
    </source>
</evidence>
<dbReference type="KEGG" id="msl:Msil_2632"/>
<dbReference type="AlphaFoldDB" id="B8EQ65"/>
<reference evidence="4 5" key="1">
    <citation type="journal article" date="2010" name="J. Bacteriol.">
        <title>Complete genome sequence of the aerobic facultative methanotroph Methylocella silvestris BL2.</title>
        <authorList>
            <person name="Chen Y."/>
            <person name="Crombie A."/>
            <person name="Rahman M.T."/>
            <person name="Dedysh S.N."/>
            <person name="Liesack W."/>
            <person name="Stott M.B."/>
            <person name="Alam M."/>
            <person name="Theisen A.R."/>
            <person name="Murrell J.C."/>
            <person name="Dunfield P.F."/>
        </authorList>
    </citation>
    <scope>NUCLEOTIDE SEQUENCE [LARGE SCALE GENOMIC DNA]</scope>
    <source>
        <strain evidence="5">DSM 15510 / CIP 108128 / LMG 27833 / NCIMB 13906 / BL2</strain>
    </source>
</reference>
<evidence type="ECO:0000313" key="5">
    <source>
        <dbReference type="Proteomes" id="UP000002257"/>
    </source>
</evidence>
<keyword evidence="5" id="KW-1185">Reference proteome</keyword>
<sequence>MCGIVGLFLKDPALEPELGRHLAVMLETMTARGPDSAGFAIYGEGAPDVTKITLRAPADFDVALFAAELSAALDFDLEITQRGTHLVLAAPSSGEQRTLAAIKALAPQLTVSSVGAHMELYKEVGLPADVARRFDLAGMSGTHGVGHTRMATESAVTTAGAHPFSTGKDQCLVHNGSLSNHNLMRRRLSREGVSFATENDSEVAAGYLSWRIREGDSLGEALEASLKELDGFYTFVVGTDTGFGVLRDPIGCKHAVMAETDQYVAFGTEYRALSALPGIERARIFEPNPATVYFWDRAA</sequence>
<evidence type="ECO:0000256" key="1">
    <source>
        <dbReference type="ARBA" id="ARBA00022679"/>
    </source>
</evidence>
<dbReference type="CDD" id="cd01907">
    <property type="entry name" value="GlxB"/>
    <property type="match status" value="1"/>
</dbReference>
<dbReference type="RefSeq" id="WP_012591624.1">
    <property type="nucleotide sequence ID" value="NC_011666.1"/>
</dbReference>
<dbReference type="Proteomes" id="UP000002257">
    <property type="component" value="Chromosome"/>
</dbReference>
<keyword evidence="2 4" id="KW-0315">Glutamine amidotransferase</keyword>
<accession>B8EQ65</accession>
<protein>
    <submittedName>
        <fullName evidence="4">Glutamine amidotransferase class-II</fullName>
    </submittedName>
</protein>
<keyword evidence="1 4" id="KW-0808">Transferase</keyword>
<dbReference type="OrthoDB" id="9763290at2"/>
<dbReference type="EMBL" id="CP001280">
    <property type="protein sequence ID" value="ACK51555.1"/>
    <property type="molecule type" value="Genomic_DNA"/>
</dbReference>
<feature type="domain" description="Glutamine amidotransferase type-2" evidence="3">
    <location>
        <begin position="2"/>
        <end position="298"/>
    </location>
</feature>
<dbReference type="SUPFAM" id="SSF56235">
    <property type="entry name" value="N-terminal nucleophile aminohydrolases (Ntn hydrolases)"/>
    <property type="match status" value="1"/>
</dbReference>
<dbReference type="InterPro" id="IPR017932">
    <property type="entry name" value="GATase_2_dom"/>
</dbReference>